<gene>
    <name evidence="1" type="ORF">BG261_05645</name>
</gene>
<dbReference type="Proteomes" id="UP000178622">
    <property type="component" value="Unassembled WGS sequence"/>
</dbReference>
<dbReference type="EMBL" id="MKIR01000023">
    <property type="protein sequence ID" value="OFI48869.1"/>
    <property type="molecule type" value="Genomic_DNA"/>
</dbReference>
<keyword evidence="2" id="KW-1185">Reference proteome</keyword>
<reference evidence="2" key="1">
    <citation type="submission" date="2016-09" db="EMBL/GenBank/DDBJ databases">
        <title>Draft genome sequence of a novel species of the family Streptococcaceae isolated from flowers.</title>
        <authorList>
            <person name="Chuah L.-O."/>
            <person name="Yap K.-P."/>
            <person name="Thong K.L."/>
            <person name="Liong M.T."/>
            <person name="Ahmad R."/>
            <person name="Rusul G."/>
        </authorList>
    </citation>
    <scope>NUCLEOTIDE SEQUENCE [LARGE SCALE GENOMIC DNA]</scope>
    <source>
        <strain evidence="2">DF1</strain>
    </source>
</reference>
<dbReference type="RefSeq" id="WP_070792802.1">
    <property type="nucleotide sequence ID" value="NZ_MKIR01000023.1"/>
</dbReference>
<name>A0A1E8GKW1_9LACT</name>
<accession>A0A1E8GKW1</accession>
<organism evidence="1 2">
    <name type="scientific">Floricoccus tropicus</name>
    <dbReference type="NCBI Taxonomy" id="1859473"/>
    <lineage>
        <taxon>Bacteria</taxon>
        <taxon>Bacillati</taxon>
        <taxon>Bacillota</taxon>
        <taxon>Bacilli</taxon>
        <taxon>Lactobacillales</taxon>
        <taxon>Streptococcaceae</taxon>
        <taxon>Floricoccus</taxon>
    </lineage>
</organism>
<sequence>MHPDLNPDITASQLNLYEAAVSAYRDGDLKRLEIIFQTTDLFNNINYSKSSLEELEDERFALNMMIADEKDKISHIKSMYPYNLNDLMLDEDKMDAYHEKLNDLLAYYQGLCNYYKKKS</sequence>
<evidence type="ECO:0008006" key="3">
    <source>
        <dbReference type="Google" id="ProtNLM"/>
    </source>
</evidence>
<proteinExistence type="predicted"/>
<protein>
    <recommendedName>
        <fullName evidence="3">J domain-containing protein</fullName>
    </recommendedName>
</protein>
<dbReference type="AlphaFoldDB" id="A0A1E8GKW1"/>
<comment type="caution">
    <text evidence="1">The sequence shown here is derived from an EMBL/GenBank/DDBJ whole genome shotgun (WGS) entry which is preliminary data.</text>
</comment>
<dbReference type="STRING" id="1859473.BG261_05645"/>
<dbReference type="OrthoDB" id="2216447at2"/>
<evidence type="ECO:0000313" key="2">
    <source>
        <dbReference type="Proteomes" id="UP000178622"/>
    </source>
</evidence>
<evidence type="ECO:0000313" key="1">
    <source>
        <dbReference type="EMBL" id="OFI48869.1"/>
    </source>
</evidence>